<dbReference type="RefSeq" id="WP_309320731.1">
    <property type="nucleotide sequence ID" value="NZ_CP120678.1"/>
</dbReference>
<accession>A0A9Y2AJ07</accession>
<dbReference type="GO" id="GO:0051537">
    <property type="term" value="F:2 iron, 2 sulfur cluster binding"/>
    <property type="evidence" value="ECO:0007669"/>
    <property type="project" value="UniProtKB-KW"/>
</dbReference>
<evidence type="ECO:0000256" key="7">
    <source>
        <dbReference type="ARBA" id="ARBA00022975"/>
    </source>
</evidence>
<keyword evidence="3 11" id="KW-0285">Flavoprotein</keyword>
<dbReference type="InterPro" id="IPR019480">
    <property type="entry name" value="Dihydroorotate_DH_Fe-S-bd"/>
</dbReference>
<dbReference type="KEGG" id="sgbi:P3F81_05345"/>
<dbReference type="Gene3D" id="2.10.240.10">
    <property type="entry name" value="Dihydroorotate dehydrogenase, electron transfer subunit"/>
    <property type="match status" value="1"/>
</dbReference>
<dbReference type="Gene3D" id="3.40.50.80">
    <property type="entry name" value="Nucleotide-binding domain of ferredoxin-NADP reductase (FNR) module"/>
    <property type="match status" value="1"/>
</dbReference>
<dbReference type="GO" id="GO:0050660">
    <property type="term" value="F:flavin adenine dinucleotide binding"/>
    <property type="evidence" value="ECO:0007669"/>
    <property type="project" value="InterPro"/>
</dbReference>
<evidence type="ECO:0000256" key="5">
    <source>
        <dbReference type="ARBA" id="ARBA00022723"/>
    </source>
</evidence>
<evidence type="ECO:0000256" key="6">
    <source>
        <dbReference type="ARBA" id="ARBA00022827"/>
    </source>
</evidence>
<dbReference type="Pfam" id="PF00175">
    <property type="entry name" value="NAD_binding_1"/>
    <property type="match status" value="1"/>
</dbReference>
<keyword evidence="7 11" id="KW-0665">Pyrimidine biosynthesis</keyword>
<keyword evidence="10 11" id="KW-0411">Iron-sulfur</keyword>
<dbReference type="SUPFAM" id="SSF63380">
    <property type="entry name" value="Riboflavin synthase domain-like"/>
    <property type="match status" value="1"/>
</dbReference>
<dbReference type="Pfam" id="PF10418">
    <property type="entry name" value="DHODB_Fe-S_bind"/>
    <property type="match status" value="1"/>
</dbReference>
<keyword evidence="2 11" id="KW-0813">Transport</keyword>
<evidence type="ECO:0000256" key="9">
    <source>
        <dbReference type="ARBA" id="ARBA00023004"/>
    </source>
</evidence>
<name>A0A9Y2AJ07_9FIRM</name>
<dbReference type="InterPro" id="IPR008333">
    <property type="entry name" value="Cbr1-like_FAD-bd_dom"/>
</dbReference>
<dbReference type="AlphaFoldDB" id="A0A9Y2AJ07"/>
<evidence type="ECO:0000313" key="15">
    <source>
        <dbReference type="EMBL" id="WIW71724.1"/>
    </source>
</evidence>
<evidence type="ECO:0000256" key="12">
    <source>
        <dbReference type="PIRSR" id="PIRSR006816-1"/>
    </source>
</evidence>
<comment type="similarity">
    <text evidence="1 11">Belongs to the PyrK family.</text>
</comment>
<dbReference type="InterPro" id="IPR037117">
    <property type="entry name" value="Dihydroorotate_DH_ele_sf"/>
</dbReference>
<dbReference type="GO" id="GO:0009055">
    <property type="term" value="F:electron transfer activity"/>
    <property type="evidence" value="ECO:0007669"/>
    <property type="project" value="UniProtKB-UniRule"/>
</dbReference>
<dbReference type="InterPro" id="IPR050353">
    <property type="entry name" value="PyrK_electron_transfer"/>
</dbReference>
<keyword evidence="4 11" id="KW-0001">2Fe-2S</keyword>
<sequence length="253" mass="27680">MPKYAIDGEILTNAFISDGVKEVVISVPEIARQSKAGQFVHLKIAQTELLRRPISISDVDDKAGTLHLIYRIVGKGTKMLSTLRKGDIVNCLGPLGNGFDLNCQRPLLVGGGMGIAPLIYLAKQFNPQSTSILLGGKNTVEMFWKDCFKKLAQQIYVTTDDGSIGFKGFTVDLLPELLRENEYDRIYVCGPHIMMEGVAKIAKQSNIPCQVSLEKYMACGIGACLSCTCESKNGGKRKKVCTDGPVFWAEEVL</sequence>
<dbReference type="PIRSF" id="PIRSF006816">
    <property type="entry name" value="Cyc3_hyd_g"/>
    <property type="match status" value="1"/>
</dbReference>
<evidence type="ECO:0000313" key="16">
    <source>
        <dbReference type="Proteomes" id="UP001243623"/>
    </source>
</evidence>
<dbReference type="Gene3D" id="2.40.30.10">
    <property type="entry name" value="Translation factors"/>
    <property type="match status" value="1"/>
</dbReference>
<comment type="function">
    <text evidence="11">Responsible for channeling the electrons from the oxidation of dihydroorotate from the FMN redox center in the PyrD type B subunit to the ultimate electron acceptor NAD(+).</text>
</comment>
<feature type="binding site" evidence="11 13">
    <location>
        <position position="219"/>
    </location>
    <ligand>
        <name>[2Fe-2S] cluster</name>
        <dbReference type="ChEBI" id="CHEBI:190135"/>
    </ligand>
</feature>
<protein>
    <recommendedName>
        <fullName evidence="11">Dihydroorotate dehydrogenase B (NAD(+)), electron transfer subunit</fullName>
    </recommendedName>
    <alternativeName>
        <fullName evidence="11">Dihydroorotate oxidase B, electron transfer subunit</fullName>
    </alternativeName>
</protein>
<feature type="binding site" evidence="11 13">
    <location>
        <position position="241"/>
    </location>
    <ligand>
        <name>[2Fe-2S] cluster</name>
        <dbReference type="ChEBI" id="CHEBI:190135"/>
    </ligand>
</feature>
<dbReference type="Pfam" id="PF00970">
    <property type="entry name" value="FAD_binding_6"/>
    <property type="match status" value="1"/>
</dbReference>
<dbReference type="PROSITE" id="PS51384">
    <property type="entry name" value="FAD_FR"/>
    <property type="match status" value="1"/>
</dbReference>
<feature type="binding site" evidence="11 12">
    <location>
        <begin position="76"/>
        <end position="77"/>
    </location>
    <ligand>
        <name>FAD</name>
        <dbReference type="ChEBI" id="CHEBI:57692"/>
    </ligand>
</feature>
<feature type="binding site" evidence="11 12">
    <location>
        <begin position="69"/>
        <end position="71"/>
    </location>
    <ligand>
        <name>FAD</name>
        <dbReference type="ChEBI" id="CHEBI:57692"/>
    </ligand>
</feature>
<reference evidence="15" key="1">
    <citation type="submission" date="2023-03" db="EMBL/GenBank/DDBJ databases">
        <title>Selenobaculum gbiensis gen. nov. sp. nov., a new bacterium isolated from the gut microbiota of IBD patient.</title>
        <authorList>
            <person name="Yeo S."/>
            <person name="Park H."/>
            <person name="Huh C.S."/>
        </authorList>
    </citation>
    <scope>NUCLEOTIDE SEQUENCE</scope>
    <source>
        <strain evidence="15">ICN-92133</strain>
    </source>
</reference>
<proteinExistence type="inferred from homology"/>
<organism evidence="15 16">
    <name type="scientific">Selenobaculum gibii</name>
    <dbReference type="NCBI Taxonomy" id="3054208"/>
    <lineage>
        <taxon>Bacteria</taxon>
        <taxon>Bacillati</taxon>
        <taxon>Bacillota</taxon>
        <taxon>Negativicutes</taxon>
        <taxon>Selenomonadales</taxon>
        <taxon>Selenomonadaceae</taxon>
        <taxon>Selenobaculum</taxon>
    </lineage>
</organism>
<gene>
    <name evidence="11" type="primary">pyrK</name>
    <name evidence="15" type="ORF">P3F81_05345</name>
</gene>
<dbReference type="InterPro" id="IPR012165">
    <property type="entry name" value="Cyt_c3_hydrogenase_gsu"/>
</dbReference>
<dbReference type="PANTHER" id="PTHR43513">
    <property type="entry name" value="DIHYDROOROTATE DEHYDROGENASE B (NAD(+)), ELECTRON TRANSFER SUBUNIT"/>
    <property type="match status" value="1"/>
</dbReference>
<feature type="domain" description="FAD-binding FR-type" evidence="14">
    <location>
        <begin position="3"/>
        <end position="101"/>
    </location>
</feature>
<dbReference type="InterPro" id="IPR017938">
    <property type="entry name" value="Riboflavin_synthase-like_b-brl"/>
</dbReference>
<dbReference type="CDD" id="cd06218">
    <property type="entry name" value="DHOD_e_trans"/>
    <property type="match status" value="1"/>
</dbReference>
<evidence type="ECO:0000256" key="13">
    <source>
        <dbReference type="PIRSR" id="PIRSR006816-2"/>
    </source>
</evidence>
<dbReference type="EMBL" id="CP120678">
    <property type="protein sequence ID" value="WIW71724.1"/>
    <property type="molecule type" value="Genomic_DNA"/>
</dbReference>
<keyword evidence="16" id="KW-1185">Reference proteome</keyword>
<evidence type="ECO:0000256" key="3">
    <source>
        <dbReference type="ARBA" id="ARBA00022630"/>
    </source>
</evidence>
<evidence type="ECO:0000256" key="4">
    <source>
        <dbReference type="ARBA" id="ARBA00022714"/>
    </source>
</evidence>
<dbReference type="GO" id="GO:0046872">
    <property type="term" value="F:metal ion binding"/>
    <property type="evidence" value="ECO:0007669"/>
    <property type="project" value="UniProtKB-KW"/>
</dbReference>
<keyword evidence="5 11" id="KW-0479">Metal-binding</keyword>
<keyword evidence="6 11" id="KW-0274">FAD</keyword>
<evidence type="ECO:0000256" key="2">
    <source>
        <dbReference type="ARBA" id="ARBA00022448"/>
    </source>
</evidence>
<comment type="cofactor">
    <cofactor evidence="13">
        <name>[2Fe-2S] cluster</name>
        <dbReference type="ChEBI" id="CHEBI:190135"/>
    </cofactor>
    <text evidence="13">Binds 1 [2Fe-2S] cluster per subunit.</text>
</comment>
<dbReference type="InterPro" id="IPR001433">
    <property type="entry name" value="OxRdtase_FAD/NAD-bd"/>
</dbReference>
<comment type="pathway">
    <text evidence="11">Pyrimidine metabolism; UMP biosynthesis via de novo pathway; orotate from (S)-dihydroorotate (NAD(+) route): step 1/1.</text>
</comment>
<evidence type="ECO:0000256" key="1">
    <source>
        <dbReference type="ARBA" id="ARBA00006422"/>
    </source>
</evidence>
<dbReference type="InterPro" id="IPR017927">
    <property type="entry name" value="FAD-bd_FR_type"/>
</dbReference>
<dbReference type="GO" id="GO:0044205">
    <property type="term" value="P:'de novo' UMP biosynthetic process"/>
    <property type="evidence" value="ECO:0007669"/>
    <property type="project" value="UniProtKB-UniRule"/>
</dbReference>
<dbReference type="GO" id="GO:0016491">
    <property type="term" value="F:oxidoreductase activity"/>
    <property type="evidence" value="ECO:0007669"/>
    <property type="project" value="InterPro"/>
</dbReference>
<evidence type="ECO:0000256" key="11">
    <source>
        <dbReference type="HAMAP-Rule" id="MF_01211"/>
    </source>
</evidence>
<dbReference type="InterPro" id="IPR023455">
    <property type="entry name" value="Dihydroorotate_DHASE_ETsu"/>
</dbReference>
<comment type="cofactor">
    <cofactor evidence="11 12">
        <name>FAD</name>
        <dbReference type="ChEBI" id="CHEBI:57692"/>
    </cofactor>
    <text evidence="11 12">Binds 1 FAD per subunit.</text>
</comment>
<comment type="subunit">
    <text evidence="11">Heterotetramer of 2 PyrK and 2 PyrD type B subunits.</text>
</comment>
<dbReference type="PANTHER" id="PTHR43513:SF3">
    <property type="entry name" value="DIHYDROOROTATE DEHYDROGENASE B (NAD(+)), ELECTRON TRANSFER SUBUNIT-RELATED"/>
    <property type="match status" value="1"/>
</dbReference>
<dbReference type="HAMAP" id="MF_01211">
    <property type="entry name" value="DHODB_Fe_S_bind"/>
    <property type="match status" value="1"/>
</dbReference>
<evidence type="ECO:0000256" key="10">
    <source>
        <dbReference type="ARBA" id="ARBA00023014"/>
    </source>
</evidence>
<evidence type="ECO:0000256" key="8">
    <source>
        <dbReference type="ARBA" id="ARBA00022982"/>
    </source>
</evidence>
<feature type="binding site" evidence="11 13">
    <location>
        <position position="227"/>
    </location>
    <ligand>
        <name>[2Fe-2S] cluster</name>
        <dbReference type="ChEBI" id="CHEBI:190135"/>
    </ligand>
</feature>
<feature type="binding site" evidence="11 12">
    <location>
        <begin position="52"/>
        <end position="55"/>
    </location>
    <ligand>
        <name>FAD</name>
        <dbReference type="ChEBI" id="CHEBI:57692"/>
    </ligand>
</feature>
<feature type="binding site" evidence="11 13">
    <location>
        <position position="224"/>
    </location>
    <ligand>
        <name>[2Fe-2S] cluster</name>
        <dbReference type="ChEBI" id="CHEBI:190135"/>
    </ligand>
</feature>
<keyword evidence="9 11" id="KW-0408">Iron</keyword>
<dbReference type="SUPFAM" id="SSF52343">
    <property type="entry name" value="Ferredoxin reductase-like, C-terminal NADP-linked domain"/>
    <property type="match status" value="1"/>
</dbReference>
<keyword evidence="8 11" id="KW-0249">Electron transport</keyword>
<evidence type="ECO:0000259" key="14">
    <source>
        <dbReference type="PROSITE" id="PS51384"/>
    </source>
</evidence>
<comment type="cofactor">
    <cofactor evidence="11">
        <name>[2Fe-2S] cluster</name>
        <dbReference type="ChEBI" id="CHEBI:190135"/>
    </cofactor>
    <text evidence="11">Binds 1 [2Fe-2S] cluster per subunit.</text>
</comment>
<dbReference type="InterPro" id="IPR039261">
    <property type="entry name" value="FNR_nucleotide-bd"/>
</dbReference>
<dbReference type="NCBIfam" id="NF000798">
    <property type="entry name" value="PRK00054.1-3"/>
    <property type="match status" value="1"/>
</dbReference>
<dbReference type="Proteomes" id="UP001243623">
    <property type="component" value="Chromosome"/>
</dbReference>